<proteinExistence type="predicted"/>
<evidence type="ECO:0000313" key="3">
    <source>
        <dbReference type="Proteomes" id="UP000789508"/>
    </source>
</evidence>
<dbReference type="OrthoDB" id="2386695at2759"/>
<feature type="region of interest" description="Disordered" evidence="1">
    <location>
        <begin position="245"/>
        <end position="279"/>
    </location>
</feature>
<gene>
    <name evidence="2" type="ORF">ALEPTO_LOCUS6835</name>
</gene>
<comment type="caution">
    <text evidence="2">The sequence shown here is derived from an EMBL/GenBank/DDBJ whole genome shotgun (WGS) entry which is preliminary data.</text>
</comment>
<dbReference type="Proteomes" id="UP000789508">
    <property type="component" value="Unassembled WGS sequence"/>
</dbReference>
<name>A0A9N9FY96_9GLOM</name>
<sequence length="668" mass="76792">MDQITETGSVAPLISEQFAGPSVSTSNFSRRSSGSSLGSSSGSSQLSFSDITSTTRNHFKILFDKIMIENNYSLDDMCNMVSVEIRSLGMGKIGQGINANMYRDINKITSKSGISLEDGNMGVSASSFPLWDSKFRVTNANANVMETIKSKIRLETFTYDKSVEHMDYKKVLIDSINNDFPKKEQLLKAKRDWVMKVNAMCQVRFEKDISHENKYKSILQDWWKIPKEFHEIIARFSDNYDDHDNNLNEKVINSDEDSYNSKDNADDNIGEEKDSIASIDDIGDTTSEESEDFSLVEFNSYEIKSKISNLVTIYPRMPTIVRIICDNIQNEKLSPQDLLTNGIVNHTFLQKYHKRLFDLIVEQDCLEELLWSKAERNQYKTNLTIEEENFICNYINHGYCTAPNSREDAKKFYSCLEMFLNQLECAWELPLYIQKSSKINESSYSHQVVKSVCDLLLYNIKGVNIEYNGPSKSTQNRNGGQSGPTRLPDLMVSKSFRSPNYKWEFMFCEISNGPYALDWDHYWGDELRLGKFSKDSWNNVYLLTQGIDASDQLLKEMMDELNHVMIHFYGTKMDIYILDRKMKPFNRMCLVKSLEIPLINSNERRTIQMVNKLCKGILMANKLIANVVRRIHSINQLLLKKDNPTTPPNLVDCNNLLPTFITPDGPIY</sequence>
<protein>
    <submittedName>
        <fullName evidence="2">236_t:CDS:1</fullName>
    </submittedName>
</protein>
<evidence type="ECO:0000313" key="2">
    <source>
        <dbReference type="EMBL" id="CAG8571507.1"/>
    </source>
</evidence>
<accession>A0A9N9FY96</accession>
<evidence type="ECO:0000256" key="1">
    <source>
        <dbReference type="SAM" id="MobiDB-lite"/>
    </source>
</evidence>
<feature type="region of interest" description="Disordered" evidence="1">
    <location>
        <begin position="20"/>
        <end position="48"/>
    </location>
</feature>
<feature type="compositionally biased region" description="Low complexity" evidence="1">
    <location>
        <begin position="22"/>
        <end position="48"/>
    </location>
</feature>
<reference evidence="2" key="1">
    <citation type="submission" date="2021-06" db="EMBL/GenBank/DDBJ databases">
        <authorList>
            <person name="Kallberg Y."/>
            <person name="Tangrot J."/>
            <person name="Rosling A."/>
        </authorList>
    </citation>
    <scope>NUCLEOTIDE SEQUENCE</scope>
    <source>
        <strain evidence="2">FL130A</strain>
    </source>
</reference>
<dbReference type="AlphaFoldDB" id="A0A9N9FY96"/>
<keyword evidence="3" id="KW-1185">Reference proteome</keyword>
<feature type="compositionally biased region" description="Basic and acidic residues" evidence="1">
    <location>
        <begin position="259"/>
        <end position="275"/>
    </location>
</feature>
<organism evidence="2 3">
    <name type="scientific">Ambispora leptoticha</name>
    <dbReference type="NCBI Taxonomy" id="144679"/>
    <lineage>
        <taxon>Eukaryota</taxon>
        <taxon>Fungi</taxon>
        <taxon>Fungi incertae sedis</taxon>
        <taxon>Mucoromycota</taxon>
        <taxon>Glomeromycotina</taxon>
        <taxon>Glomeromycetes</taxon>
        <taxon>Archaeosporales</taxon>
        <taxon>Ambisporaceae</taxon>
        <taxon>Ambispora</taxon>
    </lineage>
</organism>
<dbReference type="EMBL" id="CAJVPS010002561">
    <property type="protein sequence ID" value="CAG8571507.1"/>
    <property type="molecule type" value="Genomic_DNA"/>
</dbReference>